<sequence length="190" mass="21715">MKVKIALIDNYDSFTGNLFQLFDENLNCTLEVIPNDRIQMEDLIKFDKIVLSPGPDIPKNTPNLFSVIEEFKQTKSILGICLGHQAIVECLGGKLLNLEKVNHGIKKTIIINKQEKIFQNLPTTIEVGLYHSWLADKDYLPLSLKVTAESIDHSIMAVSHTTWDLKGVQFHPESFMTFYGRQIINNWIKQ</sequence>
<dbReference type="InterPro" id="IPR017926">
    <property type="entry name" value="GATASE"/>
</dbReference>
<gene>
    <name evidence="3" type="ORF">ETU09_03965</name>
</gene>
<dbReference type="InterPro" id="IPR006221">
    <property type="entry name" value="TrpG/PapA_dom"/>
</dbReference>
<dbReference type="OrthoDB" id="9786812at2"/>
<dbReference type="CDD" id="cd01743">
    <property type="entry name" value="GATase1_Anthranilate_Synthase"/>
    <property type="match status" value="1"/>
</dbReference>
<dbReference type="Proteomes" id="UP000319499">
    <property type="component" value="Unassembled WGS sequence"/>
</dbReference>
<organism evidence="3 4">
    <name type="scientific">Apibacter muscae</name>
    <dbReference type="NCBI Taxonomy" id="2509004"/>
    <lineage>
        <taxon>Bacteria</taxon>
        <taxon>Pseudomonadati</taxon>
        <taxon>Bacteroidota</taxon>
        <taxon>Flavobacteriia</taxon>
        <taxon>Flavobacteriales</taxon>
        <taxon>Weeksellaceae</taxon>
        <taxon>Apibacter</taxon>
    </lineage>
</organism>
<dbReference type="PRINTS" id="PR00096">
    <property type="entry name" value="GATASE"/>
</dbReference>
<evidence type="ECO:0000313" key="3">
    <source>
        <dbReference type="EMBL" id="TWP29002.1"/>
    </source>
</evidence>
<feature type="domain" description="Glutamine amidotransferase" evidence="2">
    <location>
        <begin position="7"/>
        <end position="188"/>
    </location>
</feature>
<dbReference type="PANTHER" id="PTHR43418:SF4">
    <property type="entry name" value="MULTIFUNCTIONAL TRYPTOPHAN BIOSYNTHESIS PROTEIN"/>
    <property type="match status" value="1"/>
</dbReference>
<dbReference type="PRINTS" id="PR00097">
    <property type="entry name" value="ANTSNTHASEII"/>
</dbReference>
<dbReference type="Pfam" id="PF00117">
    <property type="entry name" value="GATase"/>
    <property type="match status" value="1"/>
</dbReference>
<dbReference type="InterPro" id="IPR050472">
    <property type="entry name" value="Anth_synth/Amidotransfase"/>
</dbReference>
<name>A0A563DFV0_9FLAO</name>
<dbReference type="Gene3D" id="3.40.50.880">
    <property type="match status" value="1"/>
</dbReference>
<dbReference type="InterPro" id="IPR029062">
    <property type="entry name" value="Class_I_gatase-like"/>
</dbReference>
<dbReference type="PANTHER" id="PTHR43418">
    <property type="entry name" value="MULTIFUNCTIONAL TRYPTOPHAN BIOSYNTHESIS PROTEIN-RELATED"/>
    <property type="match status" value="1"/>
</dbReference>
<evidence type="ECO:0000256" key="1">
    <source>
        <dbReference type="ARBA" id="ARBA00022962"/>
    </source>
</evidence>
<accession>A0A563DFV0</accession>
<evidence type="ECO:0000259" key="2">
    <source>
        <dbReference type="Pfam" id="PF00117"/>
    </source>
</evidence>
<dbReference type="EMBL" id="SELH01000016">
    <property type="protein sequence ID" value="TWP29002.1"/>
    <property type="molecule type" value="Genomic_DNA"/>
</dbReference>
<dbReference type="AlphaFoldDB" id="A0A563DFV0"/>
<dbReference type="SUPFAM" id="SSF52317">
    <property type="entry name" value="Class I glutamine amidotransferase-like"/>
    <property type="match status" value="1"/>
</dbReference>
<keyword evidence="1" id="KW-0315">Glutamine amidotransferase</keyword>
<dbReference type="RefSeq" id="WP_146292050.1">
    <property type="nucleotide sequence ID" value="NZ_SELH01000016.1"/>
</dbReference>
<proteinExistence type="predicted"/>
<reference evidence="3 4" key="1">
    <citation type="submission" date="2019-02" db="EMBL/GenBank/DDBJ databases">
        <title>Apibacter muscae sp. nov.: a novel member of the house fly microbiota.</title>
        <authorList>
            <person name="Park R."/>
        </authorList>
    </citation>
    <scope>NUCLEOTIDE SEQUENCE [LARGE SCALE GENOMIC DNA]</scope>
    <source>
        <strain evidence="3 4">AL1</strain>
    </source>
</reference>
<dbReference type="PROSITE" id="PS51273">
    <property type="entry name" value="GATASE_TYPE_1"/>
    <property type="match status" value="1"/>
</dbReference>
<dbReference type="NCBIfam" id="TIGR00566">
    <property type="entry name" value="trpG_papA"/>
    <property type="match status" value="1"/>
</dbReference>
<dbReference type="GO" id="GO:0005829">
    <property type="term" value="C:cytosol"/>
    <property type="evidence" value="ECO:0007669"/>
    <property type="project" value="TreeGrafter"/>
</dbReference>
<protein>
    <submittedName>
        <fullName evidence="3">Aminodeoxychorismate/anthranilate synthase component II</fullName>
    </submittedName>
</protein>
<keyword evidence="4" id="KW-1185">Reference proteome</keyword>
<dbReference type="GO" id="GO:0000162">
    <property type="term" value="P:L-tryptophan biosynthetic process"/>
    <property type="evidence" value="ECO:0007669"/>
    <property type="project" value="TreeGrafter"/>
</dbReference>
<dbReference type="GO" id="GO:0004049">
    <property type="term" value="F:anthranilate synthase activity"/>
    <property type="evidence" value="ECO:0007669"/>
    <property type="project" value="TreeGrafter"/>
</dbReference>
<comment type="caution">
    <text evidence="3">The sequence shown here is derived from an EMBL/GenBank/DDBJ whole genome shotgun (WGS) entry which is preliminary data.</text>
</comment>
<evidence type="ECO:0000313" key="4">
    <source>
        <dbReference type="Proteomes" id="UP000319499"/>
    </source>
</evidence>